<gene>
    <name evidence="11" type="ORF">ACS77_16520</name>
</gene>
<dbReference type="GO" id="GO:0030288">
    <property type="term" value="C:outer membrane-bounded periplasmic space"/>
    <property type="evidence" value="ECO:0007669"/>
    <property type="project" value="TreeGrafter"/>
</dbReference>
<dbReference type="Gene3D" id="3.40.630.40">
    <property type="entry name" value="Zn-dependent exopeptidases"/>
    <property type="match status" value="1"/>
</dbReference>
<dbReference type="CDD" id="cd00118">
    <property type="entry name" value="LysM"/>
    <property type="match status" value="1"/>
</dbReference>
<dbReference type="GO" id="GO:0009253">
    <property type="term" value="P:peptidoglycan catabolic process"/>
    <property type="evidence" value="ECO:0007669"/>
    <property type="project" value="InterPro"/>
</dbReference>
<evidence type="ECO:0000313" key="11">
    <source>
        <dbReference type="EMBL" id="KNH26264.1"/>
    </source>
</evidence>
<accession>A0A0L1MD86</accession>
<dbReference type="CDD" id="cd02696">
    <property type="entry name" value="MurNAc-LAA"/>
    <property type="match status" value="1"/>
</dbReference>
<dbReference type="Pfam" id="PF01520">
    <property type="entry name" value="Amidase_3"/>
    <property type="match status" value="1"/>
</dbReference>
<dbReference type="SUPFAM" id="SSF54106">
    <property type="entry name" value="LysM domain"/>
    <property type="match status" value="1"/>
</dbReference>
<dbReference type="Gene3D" id="2.60.40.3500">
    <property type="match status" value="1"/>
</dbReference>
<proteinExistence type="inferred from homology"/>
<dbReference type="SMART" id="SM00257">
    <property type="entry name" value="LysM"/>
    <property type="match status" value="1"/>
</dbReference>
<dbReference type="PANTHER" id="PTHR30404">
    <property type="entry name" value="N-ACETYLMURAMOYL-L-ALANINE AMIDASE"/>
    <property type="match status" value="1"/>
</dbReference>
<dbReference type="PATRIC" id="fig|317.197.peg.2673"/>
<dbReference type="PANTHER" id="PTHR30404:SF0">
    <property type="entry name" value="N-ACETYLMURAMOYL-L-ALANINE AMIDASE AMIC"/>
    <property type="match status" value="1"/>
</dbReference>
<evidence type="ECO:0000256" key="9">
    <source>
        <dbReference type="ARBA" id="ARBA00074581"/>
    </source>
</evidence>
<reference evidence="11 12" key="1">
    <citation type="submission" date="2015-06" db="EMBL/GenBank/DDBJ databases">
        <authorList>
            <person name="Hoefler B.C."/>
            <person name="Straight P.D."/>
        </authorList>
    </citation>
    <scope>NUCLEOTIDE SEQUENCE [LARGE SCALE GENOMIC DNA]</scope>
    <source>
        <strain evidence="11 12">Riq4</strain>
    </source>
</reference>
<evidence type="ECO:0000259" key="10">
    <source>
        <dbReference type="PROSITE" id="PS51782"/>
    </source>
</evidence>
<feature type="domain" description="LysM" evidence="10">
    <location>
        <begin position="423"/>
        <end position="466"/>
    </location>
</feature>
<name>A0A0L1MD86_PSESX</name>
<dbReference type="InterPro" id="IPR050695">
    <property type="entry name" value="N-acetylmuramoyl_amidase_3"/>
</dbReference>
<keyword evidence="7" id="KW-0378">Hydrolase</keyword>
<dbReference type="InterPro" id="IPR018392">
    <property type="entry name" value="LysM"/>
</dbReference>
<comment type="similarity">
    <text evidence="3">Belongs to the N-acetylmuramoyl-L-alanine amidase 3 family.</text>
</comment>
<evidence type="ECO:0000256" key="5">
    <source>
        <dbReference type="ARBA" id="ARBA00022729"/>
    </source>
</evidence>
<comment type="subcellular location">
    <subcellularLocation>
        <location evidence="2">Periplasm</location>
    </subcellularLocation>
</comment>
<dbReference type="SMART" id="SM00646">
    <property type="entry name" value="Ami_3"/>
    <property type="match status" value="1"/>
</dbReference>
<dbReference type="Proteomes" id="UP000036955">
    <property type="component" value="Unassembled WGS sequence"/>
</dbReference>
<comment type="catalytic activity">
    <reaction evidence="1">
        <text>Hydrolyzes the link between N-acetylmuramoyl residues and L-amino acid residues in certain cell-wall glycopeptides.</text>
        <dbReference type="EC" id="3.5.1.28"/>
    </reaction>
</comment>
<dbReference type="Pfam" id="PF01476">
    <property type="entry name" value="LysM"/>
    <property type="match status" value="1"/>
</dbReference>
<evidence type="ECO:0000256" key="8">
    <source>
        <dbReference type="ARBA" id="ARBA00023316"/>
    </source>
</evidence>
<dbReference type="Pfam" id="PF11741">
    <property type="entry name" value="AMIN"/>
    <property type="match status" value="1"/>
</dbReference>
<keyword evidence="6" id="KW-0574">Periplasm</keyword>
<evidence type="ECO:0000256" key="6">
    <source>
        <dbReference type="ARBA" id="ARBA00022764"/>
    </source>
</evidence>
<evidence type="ECO:0000256" key="1">
    <source>
        <dbReference type="ARBA" id="ARBA00001561"/>
    </source>
</evidence>
<sequence>MMGLGMRFRALVAAVGLLFLAVTVDAVAETKVNSVRLWRAPDNTRLVFDLTGPVQHSVFTLTSPDRLVIDINGASLGAPLNVNTSNTPITAMRSAQRTPTDLRVVIDLKKAVTPKSFTLAPNAQYGNRLVVDLFDNAADAAPIPVPTNVVTVAPVPVTPVDPPVKLPPAPAGKRDIIVVIDAGHGGEDPGASGSRGQREKDVVLAIARELQRQVNGMKGFRAELTRTGDYFIPLRGRTEIARKKGADLFVSIHADAAPSAAAFGASVFALSDRGATSETARWLADSENRSDLIGGAGNVSLDDKDRMLAGVLLDLSMTASLTSSLNVGQKVLSNIGRVTPLHKQRVEQAGFMVLKSPDIPSILVETGFISNANEASKLAAANHQQALARSISSGVRQFFQQNPPPGTYIAWLRDSGKIAQGPRDHRVNPGETLAMIAVRYQVSPATLRSANNLKSDELKIGQTLTIPGTELAAKE</sequence>
<evidence type="ECO:0000256" key="3">
    <source>
        <dbReference type="ARBA" id="ARBA00010860"/>
    </source>
</evidence>
<dbReference type="PROSITE" id="PS51782">
    <property type="entry name" value="LYSM"/>
    <property type="match status" value="1"/>
</dbReference>
<dbReference type="GO" id="GO:0071555">
    <property type="term" value="P:cell wall organization"/>
    <property type="evidence" value="ECO:0007669"/>
    <property type="project" value="UniProtKB-KW"/>
</dbReference>
<keyword evidence="5" id="KW-0732">Signal</keyword>
<dbReference type="EC" id="3.5.1.28" evidence="4"/>
<dbReference type="GO" id="GO:0008745">
    <property type="term" value="F:N-acetylmuramoyl-L-alanine amidase activity"/>
    <property type="evidence" value="ECO:0007669"/>
    <property type="project" value="UniProtKB-EC"/>
</dbReference>
<keyword evidence="8" id="KW-0961">Cell wall biogenesis/degradation</keyword>
<dbReference type="FunFam" id="3.40.630.40:FF:000001">
    <property type="entry name" value="N-acetylmuramoyl-L-alanine amidase"/>
    <property type="match status" value="1"/>
</dbReference>
<dbReference type="InterPro" id="IPR002508">
    <property type="entry name" value="MurNAc-LAA_cat"/>
</dbReference>
<organism evidence="11 12">
    <name type="scientific">Pseudomonas syringae</name>
    <dbReference type="NCBI Taxonomy" id="317"/>
    <lineage>
        <taxon>Bacteria</taxon>
        <taxon>Pseudomonadati</taxon>
        <taxon>Pseudomonadota</taxon>
        <taxon>Gammaproteobacteria</taxon>
        <taxon>Pseudomonadales</taxon>
        <taxon>Pseudomonadaceae</taxon>
        <taxon>Pseudomonas</taxon>
    </lineage>
</organism>
<dbReference type="AlphaFoldDB" id="A0A0L1MD86"/>
<evidence type="ECO:0000313" key="12">
    <source>
        <dbReference type="Proteomes" id="UP000036955"/>
    </source>
</evidence>
<dbReference type="OrthoDB" id="9806267at2"/>
<comment type="caution">
    <text evidence="11">The sequence shown here is derived from an EMBL/GenBank/DDBJ whole genome shotgun (WGS) entry which is preliminary data.</text>
</comment>
<protein>
    <recommendedName>
        <fullName evidence="9">N-acetylmuramoyl-L-alanine amidase AmiC</fullName>
        <ecNumber evidence="4">3.5.1.28</ecNumber>
    </recommendedName>
</protein>
<evidence type="ECO:0000256" key="7">
    <source>
        <dbReference type="ARBA" id="ARBA00022801"/>
    </source>
</evidence>
<dbReference type="Gene3D" id="3.10.350.10">
    <property type="entry name" value="LysM domain"/>
    <property type="match status" value="1"/>
</dbReference>
<dbReference type="SUPFAM" id="SSF53187">
    <property type="entry name" value="Zn-dependent exopeptidases"/>
    <property type="match status" value="1"/>
</dbReference>
<evidence type="ECO:0000256" key="2">
    <source>
        <dbReference type="ARBA" id="ARBA00004418"/>
    </source>
</evidence>
<dbReference type="InterPro" id="IPR036779">
    <property type="entry name" value="LysM_dom_sf"/>
</dbReference>
<dbReference type="InterPro" id="IPR021731">
    <property type="entry name" value="AMIN_dom"/>
</dbReference>
<evidence type="ECO:0000256" key="4">
    <source>
        <dbReference type="ARBA" id="ARBA00011901"/>
    </source>
</evidence>
<dbReference type="EMBL" id="LFQK01000027">
    <property type="protein sequence ID" value="KNH26264.1"/>
    <property type="molecule type" value="Genomic_DNA"/>
</dbReference>